<dbReference type="EMBL" id="JBHSBA010000005">
    <property type="protein sequence ID" value="MFC4125907.1"/>
    <property type="molecule type" value="Genomic_DNA"/>
</dbReference>
<evidence type="ECO:0000313" key="1">
    <source>
        <dbReference type="EMBL" id="MFC4125907.1"/>
    </source>
</evidence>
<evidence type="ECO:0008006" key="3">
    <source>
        <dbReference type="Google" id="ProtNLM"/>
    </source>
</evidence>
<gene>
    <name evidence="1" type="ORF">ACFOW8_13280</name>
</gene>
<name>A0ABV8L6H6_9NOCA</name>
<dbReference type="RefSeq" id="WP_378550659.1">
    <property type="nucleotide sequence ID" value="NZ_JBHSBA010000005.1"/>
</dbReference>
<dbReference type="Proteomes" id="UP001595767">
    <property type="component" value="Unassembled WGS sequence"/>
</dbReference>
<reference evidence="2" key="1">
    <citation type="journal article" date="2019" name="Int. J. Syst. Evol. Microbiol.">
        <title>The Global Catalogue of Microorganisms (GCM) 10K type strain sequencing project: providing services to taxonomists for standard genome sequencing and annotation.</title>
        <authorList>
            <consortium name="The Broad Institute Genomics Platform"/>
            <consortium name="The Broad Institute Genome Sequencing Center for Infectious Disease"/>
            <person name="Wu L."/>
            <person name="Ma J."/>
        </authorList>
    </citation>
    <scope>NUCLEOTIDE SEQUENCE [LARGE SCALE GENOMIC DNA]</scope>
    <source>
        <strain evidence="2">CGMCC 4.7204</strain>
    </source>
</reference>
<evidence type="ECO:0000313" key="2">
    <source>
        <dbReference type="Proteomes" id="UP001595767"/>
    </source>
</evidence>
<comment type="caution">
    <text evidence="1">The sequence shown here is derived from an EMBL/GenBank/DDBJ whole genome shotgun (WGS) entry which is preliminary data.</text>
</comment>
<organism evidence="1 2">
    <name type="scientific">Nocardia rhizosphaerae</name>
    <dbReference type="NCBI Taxonomy" id="1691571"/>
    <lineage>
        <taxon>Bacteria</taxon>
        <taxon>Bacillati</taxon>
        <taxon>Actinomycetota</taxon>
        <taxon>Actinomycetes</taxon>
        <taxon>Mycobacteriales</taxon>
        <taxon>Nocardiaceae</taxon>
        <taxon>Nocardia</taxon>
    </lineage>
</organism>
<sequence length="94" mass="9917">MMVDPDELRALSSSLTSVAASAVDLKLSDAVPETTGLTLSSAVVRSVVSAVESVWRGYGSRCQEVSTLARGGADDYQITDQEFCTSMNNVEVAL</sequence>
<protein>
    <recommendedName>
        <fullName evidence="3">Excreted virulence factor EspC (Type VII ESX diderm)</fullName>
    </recommendedName>
</protein>
<accession>A0ABV8L6H6</accession>
<proteinExistence type="predicted"/>
<keyword evidence="2" id="KW-1185">Reference proteome</keyword>